<accession>A0A940RYK9</accession>
<evidence type="ECO:0000313" key="1">
    <source>
        <dbReference type="EMBL" id="MBP0458799.1"/>
    </source>
</evidence>
<gene>
    <name evidence="1" type="ORF">JFN87_15015</name>
</gene>
<dbReference type="InterPro" id="IPR046105">
    <property type="entry name" value="DUF6042"/>
</dbReference>
<dbReference type="Pfam" id="PF19508">
    <property type="entry name" value="DUF6042"/>
    <property type="match status" value="1"/>
</dbReference>
<keyword evidence="2" id="KW-1185">Reference proteome</keyword>
<reference evidence="1" key="1">
    <citation type="submission" date="2021-03" db="EMBL/GenBank/DDBJ databases">
        <title>Whole genome sequence of Streptomyces bomunensis MMS17-BM035.</title>
        <authorList>
            <person name="Lee J.H."/>
        </authorList>
    </citation>
    <scope>NUCLEOTIDE SEQUENCE</scope>
    <source>
        <strain evidence="1">MMS17-BM035</strain>
    </source>
</reference>
<dbReference type="EMBL" id="JAGIQL010000052">
    <property type="protein sequence ID" value="MBP0458799.1"/>
    <property type="molecule type" value="Genomic_DNA"/>
</dbReference>
<evidence type="ECO:0000313" key="2">
    <source>
        <dbReference type="Proteomes" id="UP000670475"/>
    </source>
</evidence>
<dbReference type="AlphaFoldDB" id="A0A940RYK9"/>
<sequence>MTEKASVPGPRRDMAMHNDWWMSGWEHVLPRQGFPLTMLIGTACRPGFTGSLDDLVHEIFDGYWDMLGGDLDGALTFFWPDEEWDYEAAPEGREACEAARWEQFSAMLTTAGFPVPTTVRDLSELYLTWGLARREETPDGTRWSMPAALPLPGDLLPLDPELTERLDSIRWTMRTGPLLDTLIDHLVDDLGEPEEALTSLDRLAAATGQDVDDVRLALAELVASGDARVQRGKEPADAERLEAHRRFRLVMDWEHFHENRIQVIRGD</sequence>
<proteinExistence type="predicted"/>
<protein>
    <submittedName>
        <fullName evidence="1">Uncharacterized protein</fullName>
    </submittedName>
</protein>
<comment type="caution">
    <text evidence="1">The sequence shown here is derived from an EMBL/GenBank/DDBJ whole genome shotgun (WGS) entry which is preliminary data.</text>
</comment>
<name>A0A940RYK9_9ACTN</name>
<dbReference type="RefSeq" id="WP_209340547.1">
    <property type="nucleotide sequence ID" value="NZ_JAGIQL010000052.1"/>
</dbReference>
<organism evidence="1 2">
    <name type="scientific">Streptomyces montanisoli</name>
    <dbReference type="NCBI Taxonomy" id="2798581"/>
    <lineage>
        <taxon>Bacteria</taxon>
        <taxon>Bacillati</taxon>
        <taxon>Actinomycetota</taxon>
        <taxon>Actinomycetes</taxon>
        <taxon>Kitasatosporales</taxon>
        <taxon>Streptomycetaceae</taxon>
        <taxon>Streptomyces</taxon>
    </lineage>
</organism>
<dbReference type="Proteomes" id="UP000670475">
    <property type="component" value="Unassembled WGS sequence"/>
</dbReference>